<dbReference type="AlphaFoldDB" id="A0A8S0WX89"/>
<dbReference type="OrthoDB" id="3069731at2759"/>
<feature type="compositionally biased region" description="Low complexity" evidence="1">
    <location>
        <begin position="126"/>
        <end position="136"/>
    </location>
</feature>
<feature type="transmembrane region" description="Helical" evidence="2">
    <location>
        <begin position="27"/>
        <end position="45"/>
    </location>
</feature>
<proteinExistence type="predicted"/>
<keyword evidence="2" id="KW-0812">Transmembrane</keyword>
<evidence type="ECO:0000313" key="4">
    <source>
        <dbReference type="Proteomes" id="UP000467700"/>
    </source>
</evidence>
<accession>A0A8S0WX89</accession>
<evidence type="ECO:0000256" key="2">
    <source>
        <dbReference type="SAM" id="Phobius"/>
    </source>
</evidence>
<organism evidence="3 4">
    <name type="scientific">Cyclocybe aegerita</name>
    <name type="common">Black poplar mushroom</name>
    <name type="synonym">Agrocybe aegerita</name>
    <dbReference type="NCBI Taxonomy" id="1973307"/>
    <lineage>
        <taxon>Eukaryota</taxon>
        <taxon>Fungi</taxon>
        <taxon>Dikarya</taxon>
        <taxon>Basidiomycota</taxon>
        <taxon>Agaricomycotina</taxon>
        <taxon>Agaricomycetes</taxon>
        <taxon>Agaricomycetidae</taxon>
        <taxon>Agaricales</taxon>
        <taxon>Agaricineae</taxon>
        <taxon>Bolbitiaceae</taxon>
        <taxon>Cyclocybe</taxon>
    </lineage>
</organism>
<protein>
    <submittedName>
        <fullName evidence="3">Uncharacterized protein</fullName>
    </submittedName>
</protein>
<feature type="compositionally biased region" description="Pro residues" evidence="1">
    <location>
        <begin position="102"/>
        <end position="114"/>
    </location>
</feature>
<reference evidence="3 4" key="1">
    <citation type="submission" date="2020-01" db="EMBL/GenBank/DDBJ databases">
        <authorList>
            <person name="Gupta K D."/>
        </authorList>
    </citation>
    <scope>NUCLEOTIDE SEQUENCE [LARGE SCALE GENOMIC DNA]</scope>
</reference>
<evidence type="ECO:0000256" key="1">
    <source>
        <dbReference type="SAM" id="MobiDB-lite"/>
    </source>
</evidence>
<feature type="region of interest" description="Disordered" evidence="1">
    <location>
        <begin position="58"/>
        <end position="164"/>
    </location>
</feature>
<feature type="compositionally biased region" description="Pro residues" evidence="1">
    <location>
        <begin position="142"/>
        <end position="151"/>
    </location>
</feature>
<evidence type="ECO:0000313" key="3">
    <source>
        <dbReference type="EMBL" id="CAA7261058.1"/>
    </source>
</evidence>
<name>A0A8S0WX89_CYCAE</name>
<keyword evidence="2" id="KW-1133">Transmembrane helix</keyword>
<dbReference type="Proteomes" id="UP000467700">
    <property type="component" value="Unassembled WGS sequence"/>
</dbReference>
<keyword evidence="4" id="KW-1185">Reference proteome</keyword>
<keyword evidence="2" id="KW-0472">Membrane</keyword>
<gene>
    <name evidence="3" type="ORF">AAE3_LOCUS3157</name>
</gene>
<feature type="compositionally biased region" description="Polar residues" evidence="1">
    <location>
        <begin position="154"/>
        <end position="164"/>
    </location>
</feature>
<sequence length="164" mass="17317">MCLTSKKFGGMARRIEDDFEAFSEVKGAVVGGLFCIFFICMLTVCGRRRRQNRVSAVTATLGGGPPQPQFGAKPMFGGPWGRSNVGESSPNYQPPQAAYNPEYPPQNAPLPPPAYGQDANYGGGNQAPQGAPQGQPSDNLYAPPPSPPPPEATKGNNQSFIGGF</sequence>
<dbReference type="EMBL" id="CACVBS010000031">
    <property type="protein sequence ID" value="CAA7261058.1"/>
    <property type="molecule type" value="Genomic_DNA"/>
</dbReference>
<comment type="caution">
    <text evidence="3">The sequence shown here is derived from an EMBL/GenBank/DDBJ whole genome shotgun (WGS) entry which is preliminary data.</text>
</comment>